<keyword evidence="2" id="KW-0805">Transcription regulation</keyword>
<accession>A0A645AC86</accession>
<dbReference type="PANTHER" id="PTHR30537">
    <property type="entry name" value="HTH-TYPE TRANSCRIPTIONAL REGULATOR"/>
    <property type="match status" value="1"/>
</dbReference>
<evidence type="ECO:0000256" key="1">
    <source>
        <dbReference type="ARBA" id="ARBA00009437"/>
    </source>
</evidence>
<comment type="caution">
    <text evidence="6">The sequence shown here is derived from an EMBL/GenBank/DDBJ whole genome shotgun (WGS) entry which is preliminary data.</text>
</comment>
<dbReference type="Pfam" id="PF03466">
    <property type="entry name" value="LysR_substrate"/>
    <property type="match status" value="1"/>
</dbReference>
<feature type="domain" description="HTH lysR-type" evidence="5">
    <location>
        <begin position="84"/>
        <end position="141"/>
    </location>
</feature>
<dbReference type="AlphaFoldDB" id="A0A645AC86"/>
<dbReference type="GO" id="GO:0006351">
    <property type="term" value="P:DNA-templated transcription"/>
    <property type="evidence" value="ECO:0007669"/>
    <property type="project" value="TreeGrafter"/>
</dbReference>
<dbReference type="PROSITE" id="PS50931">
    <property type="entry name" value="HTH_LYSR"/>
    <property type="match status" value="1"/>
</dbReference>
<evidence type="ECO:0000256" key="4">
    <source>
        <dbReference type="ARBA" id="ARBA00023163"/>
    </source>
</evidence>
<evidence type="ECO:0000259" key="5">
    <source>
        <dbReference type="PROSITE" id="PS50931"/>
    </source>
</evidence>
<dbReference type="GO" id="GO:0043565">
    <property type="term" value="F:sequence-specific DNA binding"/>
    <property type="evidence" value="ECO:0007669"/>
    <property type="project" value="TreeGrafter"/>
</dbReference>
<reference evidence="6" key="1">
    <citation type="submission" date="2019-08" db="EMBL/GenBank/DDBJ databases">
        <authorList>
            <person name="Kucharzyk K."/>
            <person name="Murdoch R.W."/>
            <person name="Higgins S."/>
            <person name="Loffler F."/>
        </authorList>
    </citation>
    <scope>NUCLEOTIDE SEQUENCE</scope>
</reference>
<evidence type="ECO:0000256" key="2">
    <source>
        <dbReference type="ARBA" id="ARBA00023015"/>
    </source>
</evidence>
<dbReference type="InterPro" id="IPR005119">
    <property type="entry name" value="LysR_subst-bd"/>
</dbReference>
<evidence type="ECO:0000256" key="3">
    <source>
        <dbReference type="ARBA" id="ARBA00023125"/>
    </source>
</evidence>
<dbReference type="Gene3D" id="3.40.190.10">
    <property type="entry name" value="Periplasmic binding protein-like II"/>
    <property type="match status" value="2"/>
</dbReference>
<keyword evidence="4" id="KW-0804">Transcription</keyword>
<dbReference type="SUPFAM" id="SSF53850">
    <property type="entry name" value="Periplasmic binding protein-like II"/>
    <property type="match status" value="1"/>
</dbReference>
<protein>
    <submittedName>
        <fullName evidence="6">HTH-type transcriptional regulator HdfR</fullName>
    </submittedName>
</protein>
<dbReference type="InterPro" id="IPR058163">
    <property type="entry name" value="LysR-type_TF_proteobact-type"/>
</dbReference>
<dbReference type="PANTHER" id="PTHR30537:SF74">
    <property type="entry name" value="HTH-TYPE TRANSCRIPTIONAL REGULATOR TRPI"/>
    <property type="match status" value="1"/>
</dbReference>
<dbReference type="PRINTS" id="PR00039">
    <property type="entry name" value="HTHLYSR"/>
</dbReference>
<name>A0A645AC86_9ZZZZ</name>
<comment type="similarity">
    <text evidence="1">Belongs to the LysR transcriptional regulatory family.</text>
</comment>
<gene>
    <name evidence="6" type="primary">hdfR_26</name>
    <name evidence="6" type="ORF">SDC9_95198</name>
</gene>
<organism evidence="6">
    <name type="scientific">bioreactor metagenome</name>
    <dbReference type="NCBI Taxonomy" id="1076179"/>
    <lineage>
        <taxon>unclassified sequences</taxon>
        <taxon>metagenomes</taxon>
        <taxon>ecological metagenomes</taxon>
    </lineage>
</organism>
<dbReference type="SUPFAM" id="SSF46785">
    <property type="entry name" value="Winged helix' DNA-binding domain"/>
    <property type="match status" value="1"/>
</dbReference>
<dbReference type="GO" id="GO:0003700">
    <property type="term" value="F:DNA-binding transcription factor activity"/>
    <property type="evidence" value="ECO:0007669"/>
    <property type="project" value="InterPro"/>
</dbReference>
<keyword evidence="3" id="KW-0238">DNA-binding</keyword>
<proteinExistence type="inferred from homology"/>
<dbReference type="Pfam" id="PF00126">
    <property type="entry name" value="HTH_1"/>
    <property type="match status" value="1"/>
</dbReference>
<dbReference type="InterPro" id="IPR036388">
    <property type="entry name" value="WH-like_DNA-bd_sf"/>
</dbReference>
<dbReference type="InterPro" id="IPR000847">
    <property type="entry name" value="LysR_HTH_N"/>
</dbReference>
<dbReference type="EMBL" id="VSSQ01012113">
    <property type="protein sequence ID" value="MPM48473.1"/>
    <property type="molecule type" value="Genomic_DNA"/>
</dbReference>
<evidence type="ECO:0000313" key="6">
    <source>
        <dbReference type="EMBL" id="MPM48473.1"/>
    </source>
</evidence>
<dbReference type="Gene3D" id="1.10.10.10">
    <property type="entry name" value="Winged helix-like DNA-binding domain superfamily/Winged helix DNA-binding domain"/>
    <property type="match status" value="1"/>
</dbReference>
<dbReference type="InterPro" id="IPR036390">
    <property type="entry name" value="WH_DNA-bd_sf"/>
</dbReference>
<dbReference type="FunFam" id="1.10.10.10:FF:000001">
    <property type="entry name" value="LysR family transcriptional regulator"/>
    <property type="match status" value="1"/>
</dbReference>
<sequence>MPSAVNSPARRDNTSALRVTIAKSGPGLITARVVIVITVNHSFMTRNLRKTWLDVRKHPEQNPTMISDRCGEFSSPIAASQRMPSLNALRCFEAAARLEHFGRAAEELHLTHGAISRAVRAIEEELGVALFERRSRRVFLTDAGRELALAVQEGLERMRSACQRLRASAAQEQRLTLSCEPTLLMRWLLPRWPAFLRKLTKAHPQAHIHLVAGGGAFSFGDGIDLAIRRDDFTWPASVHADVLFAERTGPVCRADLVPRWFTPRLALRASAPLLHTRTRTDAWSTWSRISGCTLPAAQRPAMVYEHFYFSLQAAMAGLGVAIGSEALVRDDVDGGMLSAPLGFVEDGSRYCLLARAPAETGSVHALLRDWLISVADRPVPSKR</sequence>